<comment type="caution">
    <text evidence="1">The sequence shown here is derived from an EMBL/GenBank/DDBJ whole genome shotgun (WGS) entry which is preliminary data.</text>
</comment>
<evidence type="ECO:0000313" key="2">
    <source>
        <dbReference type="Proteomes" id="UP000593561"/>
    </source>
</evidence>
<sequence>MKNKQQGNVEKKQQRAPRFAPELDGLHCFETLVSY</sequence>
<keyword evidence="2" id="KW-1185">Reference proteome</keyword>
<proteinExistence type="predicted"/>
<dbReference type="PANTHER" id="PTHR33641:SF15">
    <property type="entry name" value="AVR9_CF-9 RAPIDLY ELICITED PROTEIN"/>
    <property type="match status" value="1"/>
</dbReference>
<dbReference type="PANTHER" id="PTHR33641">
    <property type="entry name" value="OS06G0133500 PROTEIN"/>
    <property type="match status" value="1"/>
</dbReference>
<organism evidence="1 2">
    <name type="scientific">Gossypium davidsonii</name>
    <name type="common">Davidson's cotton</name>
    <name type="synonym">Gossypium klotzschianum subsp. davidsonii</name>
    <dbReference type="NCBI Taxonomy" id="34287"/>
    <lineage>
        <taxon>Eukaryota</taxon>
        <taxon>Viridiplantae</taxon>
        <taxon>Streptophyta</taxon>
        <taxon>Embryophyta</taxon>
        <taxon>Tracheophyta</taxon>
        <taxon>Spermatophyta</taxon>
        <taxon>Magnoliopsida</taxon>
        <taxon>eudicotyledons</taxon>
        <taxon>Gunneridae</taxon>
        <taxon>Pentapetalae</taxon>
        <taxon>rosids</taxon>
        <taxon>malvids</taxon>
        <taxon>Malvales</taxon>
        <taxon>Malvaceae</taxon>
        <taxon>Malvoideae</taxon>
        <taxon>Gossypium</taxon>
    </lineage>
</organism>
<gene>
    <name evidence="1" type="ORF">Godav_011631</name>
</gene>
<accession>A0A7J8RBY0</accession>
<dbReference type="EMBL" id="JABFAC010000004">
    <property type="protein sequence ID" value="MBA0610862.1"/>
    <property type="molecule type" value="Genomic_DNA"/>
</dbReference>
<protein>
    <submittedName>
        <fullName evidence="1">Uncharacterized protein</fullName>
    </submittedName>
</protein>
<dbReference type="Proteomes" id="UP000593561">
    <property type="component" value="Unassembled WGS sequence"/>
</dbReference>
<name>A0A7J8RBY0_GOSDV</name>
<dbReference type="AlphaFoldDB" id="A0A7J8RBY0"/>
<evidence type="ECO:0000313" key="1">
    <source>
        <dbReference type="EMBL" id="MBA0610862.1"/>
    </source>
</evidence>
<reference evidence="1 2" key="1">
    <citation type="journal article" date="2019" name="Genome Biol. Evol.">
        <title>Insights into the evolution of the New World diploid cottons (Gossypium, subgenus Houzingenia) based on genome sequencing.</title>
        <authorList>
            <person name="Grover C.E."/>
            <person name="Arick M.A. 2nd"/>
            <person name="Thrash A."/>
            <person name="Conover J.L."/>
            <person name="Sanders W.S."/>
            <person name="Peterson D.G."/>
            <person name="Frelichowski J.E."/>
            <person name="Scheffler J.A."/>
            <person name="Scheffler B.E."/>
            <person name="Wendel J.F."/>
        </authorList>
    </citation>
    <scope>NUCLEOTIDE SEQUENCE [LARGE SCALE GENOMIC DNA]</scope>
    <source>
        <strain evidence="1">27</strain>
        <tissue evidence="1">Leaf</tissue>
    </source>
</reference>